<dbReference type="InterPro" id="IPR018316">
    <property type="entry name" value="Tubulin/FtsZ_2-layer-sand-dom"/>
</dbReference>
<accession>A0A8S1XVZ9</accession>
<dbReference type="SMART" id="SM00865">
    <property type="entry name" value="Tubulin_C"/>
    <property type="match status" value="1"/>
</dbReference>
<evidence type="ECO:0000313" key="17">
    <source>
        <dbReference type="EMBL" id="CAD8205235.1"/>
    </source>
</evidence>
<evidence type="ECO:0000256" key="12">
    <source>
        <dbReference type="ARBA" id="ARBA00023212"/>
    </source>
</evidence>
<dbReference type="SMART" id="SM00864">
    <property type="entry name" value="Tubulin"/>
    <property type="match status" value="1"/>
</dbReference>
<dbReference type="GO" id="GO:0007017">
    <property type="term" value="P:microtubule-based process"/>
    <property type="evidence" value="ECO:0007669"/>
    <property type="project" value="InterPro"/>
</dbReference>
<evidence type="ECO:0000256" key="11">
    <source>
        <dbReference type="ARBA" id="ARBA00023134"/>
    </source>
</evidence>
<dbReference type="EMBL" id="CAJJDP010000136">
    <property type="protein sequence ID" value="CAD8205235.1"/>
    <property type="molecule type" value="Genomic_DNA"/>
</dbReference>
<evidence type="ECO:0000259" key="16">
    <source>
        <dbReference type="SMART" id="SM00865"/>
    </source>
</evidence>
<evidence type="ECO:0000313" key="20">
    <source>
        <dbReference type="Proteomes" id="UP000683925"/>
    </source>
</evidence>
<dbReference type="FunFam" id="3.40.50.1440:FF:000011">
    <property type="entry name" value="Tubulin alpha chain"/>
    <property type="match status" value="1"/>
</dbReference>
<keyword evidence="5" id="KW-0963">Cytoplasm</keyword>
<dbReference type="EMBL" id="CAJJDP010000216">
    <property type="protein sequence ID" value="CAD8215187.1"/>
    <property type="molecule type" value="Genomic_DNA"/>
</dbReference>
<dbReference type="InterPro" id="IPR003008">
    <property type="entry name" value="Tubulin_FtsZ_GTPase"/>
</dbReference>
<evidence type="ECO:0000256" key="14">
    <source>
        <dbReference type="ARBA" id="ARBA00049117"/>
    </source>
</evidence>
<comment type="subcellular location">
    <subcellularLocation>
        <location evidence="2">Cytoplasm</location>
        <location evidence="2">Cytoskeleton</location>
    </subcellularLocation>
</comment>
<keyword evidence="10" id="KW-0460">Magnesium</keyword>
<evidence type="ECO:0000313" key="19">
    <source>
        <dbReference type="EMBL" id="CAD8215187.1"/>
    </source>
</evidence>
<dbReference type="PROSITE" id="PS00228">
    <property type="entry name" value="TUBULIN_B_AUTOREG"/>
    <property type="match status" value="1"/>
</dbReference>
<dbReference type="InterPro" id="IPR013838">
    <property type="entry name" value="Beta-tubulin_BS"/>
</dbReference>
<dbReference type="EMBL" id="CAJJDP010000136">
    <property type="protein sequence ID" value="CAD8205237.1"/>
    <property type="molecule type" value="Genomic_DNA"/>
</dbReference>
<evidence type="ECO:0000313" key="18">
    <source>
        <dbReference type="EMBL" id="CAD8205237.1"/>
    </source>
</evidence>
<dbReference type="AlphaFoldDB" id="A0A8S1XVZ9"/>
<evidence type="ECO:0000256" key="5">
    <source>
        <dbReference type="ARBA" id="ARBA00022490"/>
    </source>
</evidence>
<comment type="catalytic activity">
    <reaction evidence="14">
        <text>GTP + H2O = GDP + phosphate + H(+)</text>
        <dbReference type="Rhea" id="RHEA:19669"/>
        <dbReference type="ChEBI" id="CHEBI:15377"/>
        <dbReference type="ChEBI" id="CHEBI:15378"/>
        <dbReference type="ChEBI" id="CHEBI:37565"/>
        <dbReference type="ChEBI" id="CHEBI:43474"/>
        <dbReference type="ChEBI" id="CHEBI:58189"/>
    </reaction>
    <physiologicalReaction direction="left-to-right" evidence="14">
        <dbReference type="Rhea" id="RHEA:19670"/>
    </physiologicalReaction>
</comment>
<comment type="caution">
    <text evidence="17">The sequence shown here is derived from an EMBL/GenBank/DDBJ whole genome shotgun (WGS) entry which is preliminary data.</text>
</comment>
<dbReference type="GO" id="GO:0046872">
    <property type="term" value="F:metal ion binding"/>
    <property type="evidence" value="ECO:0007669"/>
    <property type="project" value="UniProtKB-KW"/>
</dbReference>
<dbReference type="GO" id="GO:0005525">
    <property type="term" value="F:GTP binding"/>
    <property type="evidence" value="ECO:0007669"/>
    <property type="project" value="UniProtKB-KW"/>
</dbReference>
<keyword evidence="12" id="KW-0206">Cytoskeleton</keyword>
<dbReference type="Proteomes" id="UP000683925">
    <property type="component" value="Unassembled WGS sequence"/>
</dbReference>
<evidence type="ECO:0000256" key="2">
    <source>
        <dbReference type="ARBA" id="ARBA00004245"/>
    </source>
</evidence>
<keyword evidence="7" id="KW-0479">Metal-binding</keyword>
<comment type="subunit">
    <text evidence="4">Dimer of alpha and beta chains. A typical microtubule is a hollow water-filled tube with an outer diameter of 25 nm and an inner diameter of 15 nM. Alpha-beta heterodimers associate head-to-tail to form protofilaments running lengthwise along the microtubule wall with the beta-tubulin subunit facing the microtubule plus end conferring a structural polarity. Microtubules usually have 13 protofilaments but different protofilament numbers can be found in some organisms and specialized cells.</text>
</comment>
<feature type="domain" description="Tubulin/FtsZ GTPase" evidence="15">
    <location>
        <begin position="48"/>
        <end position="245"/>
    </location>
</feature>
<comment type="similarity">
    <text evidence="3">Belongs to the tubulin family.</text>
</comment>
<dbReference type="PROSITE" id="PS00227">
    <property type="entry name" value="TUBULIN"/>
    <property type="match status" value="1"/>
</dbReference>
<comment type="function">
    <text evidence="13">Tubulin is the major constituent of microtubules, a cylinder consisting of laterally associated linear protofilaments composed of alpha- and beta-tubulin heterodimers. Microtubules grow by the addition of GTP-tubulin dimers to the microtubule end, where a stabilizing cap forms. Below the cap, tubulin dimers are in GDP-bound state, owing to GTPase activity of alpha-tubulin.</text>
</comment>
<evidence type="ECO:0008006" key="21">
    <source>
        <dbReference type="Google" id="ProtNLM"/>
    </source>
</evidence>
<keyword evidence="8" id="KW-0547">Nucleotide-binding</keyword>
<evidence type="ECO:0000256" key="6">
    <source>
        <dbReference type="ARBA" id="ARBA00022701"/>
    </source>
</evidence>
<evidence type="ECO:0000256" key="3">
    <source>
        <dbReference type="ARBA" id="ARBA00009636"/>
    </source>
</evidence>
<dbReference type="Pfam" id="PF03953">
    <property type="entry name" value="Tubulin_C"/>
    <property type="match status" value="1"/>
</dbReference>
<organism evidence="17 20">
    <name type="scientific">Paramecium octaurelia</name>
    <dbReference type="NCBI Taxonomy" id="43137"/>
    <lineage>
        <taxon>Eukaryota</taxon>
        <taxon>Sar</taxon>
        <taxon>Alveolata</taxon>
        <taxon>Ciliophora</taxon>
        <taxon>Intramacronucleata</taxon>
        <taxon>Oligohymenophorea</taxon>
        <taxon>Peniculida</taxon>
        <taxon>Parameciidae</taxon>
        <taxon>Paramecium</taxon>
    </lineage>
</organism>
<evidence type="ECO:0000256" key="10">
    <source>
        <dbReference type="ARBA" id="ARBA00022842"/>
    </source>
</evidence>
<keyword evidence="20" id="KW-1185">Reference proteome</keyword>
<dbReference type="CDD" id="cd02186">
    <property type="entry name" value="alpha_tubulin"/>
    <property type="match status" value="1"/>
</dbReference>
<reference evidence="17" key="1">
    <citation type="submission" date="2021-01" db="EMBL/GenBank/DDBJ databases">
        <authorList>
            <consortium name="Genoscope - CEA"/>
            <person name="William W."/>
        </authorList>
    </citation>
    <scope>NUCLEOTIDE SEQUENCE</scope>
</reference>
<feature type="domain" description="Tubulin/FtsZ 2-layer sandwich" evidence="16">
    <location>
        <begin position="247"/>
        <end position="392"/>
    </location>
</feature>
<dbReference type="GO" id="GO:0005874">
    <property type="term" value="C:microtubule"/>
    <property type="evidence" value="ECO:0007669"/>
    <property type="project" value="UniProtKB-KW"/>
</dbReference>
<gene>
    <name evidence="17" type="ORF">POCTA_138.1.T1350025</name>
    <name evidence="18" type="ORF">POCTA_138.1.T1350026</name>
    <name evidence="19" type="ORF">POCTA_138.1.T2120015</name>
</gene>
<dbReference type="OMA" id="YQIGKEY"/>
<evidence type="ECO:0000256" key="13">
    <source>
        <dbReference type="ARBA" id="ARBA00034296"/>
    </source>
</evidence>
<dbReference type="Pfam" id="PF00091">
    <property type="entry name" value="Tubulin"/>
    <property type="match status" value="1"/>
</dbReference>
<evidence type="ECO:0000256" key="1">
    <source>
        <dbReference type="ARBA" id="ARBA00001946"/>
    </source>
</evidence>
<name>A0A8S1XVZ9_PAROT</name>
<evidence type="ECO:0000259" key="15">
    <source>
        <dbReference type="SMART" id="SM00864"/>
    </source>
</evidence>
<dbReference type="OrthoDB" id="296402at2759"/>
<sequence>MREIISIHVGQAGIQLGDCCWELFCLEHAIQPNGLIQREIFDQDECEFSKFFSENTNGNFAPRSLFIDSESKAISNVKVGKYRELFSPNSFIYGKEDASNNFAMGYYSIGKEYIDISLERVRKLAENCQSPQGILLFNSVGGGTGSGLGALLLERLSEEYQKQIRIGINIYPYPKNDSAIIESYNAILATQYLQKFADVCILFDNQAVYEICNNTLDIQNPSYTNLNRLIAQVYSQLTSAIRFNGSLYSDISEFQTNLVLHPRLHFILCSYSPILSNNKTCFQQPITTDISIQAFESQNMMVKCNPQNGKFMACSILYRGDVIPKDVRLSLSKLSVKKTIQFVDWCPIKFKVGITYKDHFIIPDGEIAKVARSACMISNTTAIYDIFPKLTQEFDQMLSRRAFVHWYLREGMEEFQFFEAREELAVLQKDYEEVDSSIIDEGREEAAE</sequence>
<keyword evidence="9" id="KW-0378">Hydrolase</keyword>
<evidence type="ECO:0000256" key="7">
    <source>
        <dbReference type="ARBA" id="ARBA00022723"/>
    </source>
</evidence>
<proteinExistence type="inferred from homology"/>
<dbReference type="GO" id="GO:0016787">
    <property type="term" value="F:hydrolase activity"/>
    <property type="evidence" value="ECO:0007669"/>
    <property type="project" value="UniProtKB-KW"/>
</dbReference>
<comment type="cofactor">
    <cofactor evidence="1">
        <name>Mg(2+)</name>
        <dbReference type="ChEBI" id="CHEBI:18420"/>
    </cofactor>
</comment>
<evidence type="ECO:0000256" key="4">
    <source>
        <dbReference type="ARBA" id="ARBA00011747"/>
    </source>
</evidence>
<keyword evidence="6" id="KW-0493">Microtubule</keyword>
<protein>
    <recommendedName>
        <fullName evidence="21">Tubulin alpha chain</fullName>
    </recommendedName>
</protein>
<dbReference type="InterPro" id="IPR017975">
    <property type="entry name" value="Tubulin_CS"/>
</dbReference>
<dbReference type="InterPro" id="IPR000217">
    <property type="entry name" value="Tubulin"/>
</dbReference>
<keyword evidence="11" id="KW-0342">GTP-binding</keyword>
<evidence type="ECO:0000256" key="8">
    <source>
        <dbReference type="ARBA" id="ARBA00022741"/>
    </source>
</evidence>
<evidence type="ECO:0000256" key="9">
    <source>
        <dbReference type="ARBA" id="ARBA00022801"/>
    </source>
</evidence>
<dbReference type="PANTHER" id="PTHR11588">
    <property type="entry name" value="TUBULIN"/>
    <property type="match status" value="1"/>
</dbReference>